<evidence type="ECO:0000256" key="1">
    <source>
        <dbReference type="ARBA" id="ARBA00022679"/>
    </source>
</evidence>
<feature type="domain" description="Glycosyl transferase family 1" evidence="2">
    <location>
        <begin position="184"/>
        <end position="341"/>
    </location>
</feature>
<keyword evidence="1 3" id="KW-0808">Transferase</keyword>
<dbReference type="PANTHER" id="PTHR46401">
    <property type="entry name" value="GLYCOSYLTRANSFERASE WBBK-RELATED"/>
    <property type="match status" value="1"/>
</dbReference>
<dbReference type="Proteomes" id="UP000030661">
    <property type="component" value="Unassembled WGS sequence"/>
</dbReference>
<reference evidence="3" key="1">
    <citation type="journal article" date="2015" name="PeerJ">
        <title>First genomic representation of candidate bacterial phylum KSB3 points to enhanced environmental sensing as a trigger of wastewater bulking.</title>
        <authorList>
            <person name="Sekiguchi Y."/>
            <person name="Ohashi A."/>
            <person name="Parks D.H."/>
            <person name="Yamauchi T."/>
            <person name="Tyson G.W."/>
            <person name="Hugenholtz P."/>
        </authorList>
    </citation>
    <scope>NUCLEOTIDE SEQUENCE [LARGE SCALE GENOMIC DNA]</scope>
</reference>
<name>A0A081BW76_VECG1</name>
<evidence type="ECO:0000313" key="4">
    <source>
        <dbReference type="Proteomes" id="UP000030661"/>
    </source>
</evidence>
<dbReference type="EMBL" id="DF820465">
    <property type="protein sequence ID" value="GAK56581.1"/>
    <property type="molecule type" value="Genomic_DNA"/>
</dbReference>
<dbReference type="SUPFAM" id="SSF53756">
    <property type="entry name" value="UDP-Glycosyltransferase/glycogen phosphorylase"/>
    <property type="match status" value="1"/>
</dbReference>
<gene>
    <name evidence="3" type="ORF">U27_03543</name>
</gene>
<dbReference type="AlphaFoldDB" id="A0A081BW76"/>
<accession>A0A081BW76</accession>
<evidence type="ECO:0000259" key="2">
    <source>
        <dbReference type="Pfam" id="PF00534"/>
    </source>
</evidence>
<dbReference type="PANTHER" id="PTHR46401:SF2">
    <property type="entry name" value="GLYCOSYLTRANSFERASE WBBK-RELATED"/>
    <property type="match status" value="1"/>
</dbReference>
<sequence>MRIGVNCFLLQPSVGGIKQYFFNLFHELLKKDDQHEYIFFHFPHNAEELKQMENTRWQDHAILLHDQMEIKCHLDKIDLYFCPFGSLWPRPLPIPTVVTLVDIQEVFYPENFTGIALFNRAYHYGGSTKMADRVLTISEFSKKTIVKSHRLSPKKVIVAHLCADERFYRAMHIAHPLQAPLPDGDFIFYPANHWHHKNHDSLLRALQWLKRERGLRINVVFTGYDNVPNNYPLVQKVSEYGLDGQVFYVGYVSIEELAYLYTRAKMMVFPSLFEGFGIPVVEAMIAGCPVVASNVTSLPEVGGDVVEYFDPLFPESIGSAIERVWKNENLRQQLIVKGRQRASHFSAANLAHVHLTGFQEAAQSFSQLRYAWNYWVYQRYHFRKVHWKYRKVL</sequence>
<dbReference type="Gene3D" id="3.40.50.2000">
    <property type="entry name" value="Glycogen Phosphorylase B"/>
    <property type="match status" value="2"/>
</dbReference>
<proteinExistence type="predicted"/>
<protein>
    <submittedName>
        <fullName evidence="3">Glycosyl transferase group 1</fullName>
    </submittedName>
</protein>
<keyword evidence="4" id="KW-1185">Reference proteome</keyword>
<dbReference type="InterPro" id="IPR001296">
    <property type="entry name" value="Glyco_trans_1"/>
</dbReference>
<dbReference type="STRING" id="1499967.U27_03543"/>
<dbReference type="CDD" id="cd03809">
    <property type="entry name" value="GT4_MtfB-like"/>
    <property type="match status" value="1"/>
</dbReference>
<dbReference type="Pfam" id="PF00534">
    <property type="entry name" value="Glycos_transf_1"/>
    <property type="match status" value="1"/>
</dbReference>
<dbReference type="HOGENOM" id="CLU_009583_27_5_0"/>
<organism evidence="3">
    <name type="scientific">Vecturithrix granuli</name>
    <dbReference type="NCBI Taxonomy" id="1499967"/>
    <lineage>
        <taxon>Bacteria</taxon>
        <taxon>Candidatus Moduliflexota</taxon>
        <taxon>Candidatus Vecturitrichia</taxon>
        <taxon>Candidatus Vecturitrichales</taxon>
        <taxon>Candidatus Vecturitrichaceae</taxon>
        <taxon>Candidatus Vecturithrix</taxon>
    </lineage>
</organism>
<dbReference type="GO" id="GO:0016757">
    <property type="term" value="F:glycosyltransferase activity"/>
    <property type="evidence" value="ECO:0007669"/>
    <property type="project" value="InterPro"/>
</dbReference>
<dbReference type="eggNOG" id="COG0438">
    <property type="taxonomic scope" value="Bacteria"/>
</dbReference>
<evidence type="ECO:0000313" key="3">
    <source>
        <dbReference type="EMBL" id="GAK56581.1"/>
    </source>
</evidence>